<evidence type="ECO:0000313" key="2">
    <source>
        <dbReference type="Proteomes" id="UP000625711"/>
    </source>
</evidence>
<dbReference type="Proteomes" id="UP000625711">
    <property type="component" value="Unassembled WGS sequence"/>
</dbReference>
<gene>
    <name evidence="1" type="ORF">GWI33_001650</name>
</gene>
<evidence type="ECO:0000313" key="1">
    <source>
        <dbReference type="EMBL" id="KAF7282968.1"/>
    </source>
</evidence>
<protein>
    <submittedName>
        <fullName evidence="1">Uncharacterized protein</fullName>
    </submittedName>
</protein>
<dbReference type="OrthoDB" id="6780497at2759"/>
<accession>A0A834ISF3</accession>
<proteinExistence type="predicted"/>
<sequence>MLGVDLYRIINLQHKSTRHSNDLVATSLKVAEWNKGGRNNAFLYKTIGEKKLLMKLGAAINCQYLMSDDDPRFYNVWEK</sequence>
<name>A0A834ISF3_RHYFE</name>
<dbReference type="AlphaFoldDB" id="A0A834ISF3"/>
<reference evidence="1" key="1">
    <citation type="submission" date="2020-08" db="EMBL/GenBank/DDBJ databases">
        <title>Genome sequencing and assembly of the red palm weevil Rhynchophorus ferrugineus.</title>
        <authorList>
            <person name="Dias G.B."/>
            <person name="Bergman C.M."/>
            <person name="Manee M."/>
        </authorList>
    </citation>
    <scope>NUCLEOTIDE SEQUENCE</scope>
    <source>
        <strain evidence="1">AA-2017</strain>
        <tissue evidence="1">Whole larva</tissue>
    </source>
</reference>
<dbReference type="EMBL" id="JAACXV010000148">
    <property type="protein sequence ID" value="KAF7282968.1"/>
    <property type="molecule type" value="Genomic_DNA"/>
</dbReference>
<comment type="caution">
    <text evidence="1">The sequence shown here is derived from an EMBL/GenBank/DDBJ whole genome shotgun (WGS) entry which is preliminary data.</text>
</comment>
<keyword evidence="2" id="KW-1185">Reference proteome</keyword>
<organism evidence="1 2">
    <name type="scientific">Rhynchophorus ferrugineus</name>
    <name type="common">Red palm weevil</name>
    <name type="synonym">Curculio ferrugineus</name>
    <dbReference type="NCBI Taxonomy" id="354439"/>
    <lineage>
        <taxon>Eukaryota</taxon>
        <taxon>Metazoa</taxon>
        <taxon>Ecdysozoa</taxon>
        <taxon>Arthropoda</taxon>
        <taxon>Hexapoda</taxon>
        <taxon>Insecta</taxon>
        <taxon>Pterygota</taxon>
        <taxon>Neoptera</taxon>
        <taxon>Endopterygota</taxon>
        <taxon>Coleoptera</taxon>
        <taxon>Polyphaga</taxon>
        <taxon>Cucujiformia</taxon>
        <taxon>Curculionidae</taxon>
        <taxon>Dryophthorinae</taxon>
        <taxon>Rhynchophorus</taxon>
    </lineage>
</organism>